<keyword evidence="2" id="KW-1133">Transmembrane helix</keyword>
<dbReference type="OrthoDB" id="4451361at2"/>
<reference evidence="3 4" key="1">
    <citation type="submission" date="2019-09" db="EMBL/GenBank/DDBJ databases">
        <title>Mumia zhuanghuii sp. nov. isolated from the intestinal contents of plateau pika (Ochotona curzoniae) in the Qinghai-Tibet plateau of China.</title>
        <authorList>
            <person name="Tian Z."/>
        </authorList>
    </citation>
    <scope>NUCLEOTIDE SEQUENCE [LARGE SCALE GENOMIC DNA]</scope>
    <source>
        <strain evidence="4">350</strain>
    </source>
</reference>
<evidence type="ECO:0000313" key="4">
    <source>
        <dbReference type="Proteomes" id="UP000307768"/>
    </source>
</evidence>
<keyword evidence="2" id="KW-0472">Membrane</keyword>
<gene>
    <name evidence="3" type="ORF">FE697_016185</name>
</gene>
<feature type="transmembrane region" description="Helical" evidence="2">
    <location>
        <begin position="258"/>
        <end position="278"/>
    </location>
</feature>
<feature type="region of interest" description="Disordered" evidence="1">
    <location>
        <begin position="389"/>
        <end position="431"/>
    </location>
</feature>
<dbReference type="Proteomes" id="UP000307768">
    <property type="component" value="Unassembled WGS sequence"/>
</dbReference>
<dbReference type="EMBL" id="VDFQ02000005">
    <property type="protein sequence ID" value="KAA1420497.1"/>
    <property type="molecule type" value="Genomic_DNA"/>
</dbReference>
<name>A0A5Q6RR52_9ACTN</name>
<dbReference type="AlphaFoldDB" id="A0A5Q6RR52"/>
<proteinExistence type="predicted"/>
<keyword evidence="2" id="KW-0812">Transmembrane</keyword>
<evidence type="ECO:0000256" key="1">
    <source>
        <dbReference type="SAM" id="MobiDB-lite"/>
    </source>
</evidence>
<evidence type="ECO:0000313" key="3">
    <source>
        <dbReference type="EMBL" id="KAA1420497.1"/>
    </source>
</evidence>
<comment type="caution">
    <text evidence="3">The sequence shown here is derived from an EMBL/GenBank/DDBJ whole genome shotgun (WGS) entry which is preliminary data.</text>
</comment>
<organism evidence="3 4">
    <name type="scientific">Mumia zhuanghuii</name>
    <dbReference type="NCBI Taxonomy" id="2585211"/>
    <lineage>
        <taxon>Bacteria</taxon>
        <taxon>Bacillati</taxon>
        <taxon>Actinomycetota</taxon>
        <taxon>Actinomycetes</taxon>
        <taxon>Propionibacteriales</taxon>
        <taxon>Nocardioidaceae</taxon>
        <taxon>Mumia</taxon>
    </lineage>
</organism>
<dbReference type="RefSeq" id="WP_149770666.1">
    <property type="nucleotide sequence ID" value="NZ_VDFQ02000005.1"/>
</dbReference>
<feature type="compositionally biased region" description="Basic and acidic residues" evidence="1">
    <location>
        <begin position="419"/>
        <end position="431"/>
    </location>
</feature>
<dbReference type="Gene3D" id="2.60.40.230">
    <property type="entry name" value="Neocarzinostatin-like"/>
    <property type="match status" value="1"/>
</dbReference>
<protein>
    <submittedName>
        <fullName evidence="3">Uncharacterized protein</fullName>
    </submittedName>
</protein>
<sequence>MRAGKSAAVVALIALLGVYVGAWSSAAAVPAADAKPGLSATVTPGEGRPGANVEVKGAGWPPLTQVQAVVCGDLAIGGSGACDQSAAALAVSNVDGELDIDLVVGNPPRPCPCVVRVASYTGPALAVDAPFVVTGHAVGTPPSVVTPQPDLVVTDVRLVGGGGLAGLFGAAPARKLVVEVENQGTAPAYNPEILIGVGRSDLQKPDVALTRDITVLPLQSTTIESKIELPFAAFGTYHVVGSIGEGPSGTQFETTWGAYPWGLVAINLLALLLLAWAVRRRIAARKARPQLAEAEKAALASPYPLPDVVYVDALGGFLVSPKAVGRSGLIKRLDGRLEQRDLETLLHDPAAAGVIATAGAAAGARGGSSGDGASVVDLLALESWLRRRHPGAAPEHNGGGDGSPTAPDSVVDVDAVDTWLDRRDKRSSQST</sequence>
<feature type="compositionally biased region" description="Low complexity" evidence="1">
    <location>
        <begin position="403"/>
        <end position="418"/>
    </location>
</feature>
<evidence type="ECO:0000256" key="2">
    <source>
        <dbReference type="SAM" id="Phobius"/>
    </source>
</evidence>
<accession>A0A5Q6RR52</accession>